<organism evidence="1 2">
    <name type="scientific">Melia azedarach</name>
    <name type="common">Chinaberry tree</name>
    <dbReference type="NCBI Taxonomy" id="155640"/>
    <lineage>
        <taxon>Eukaryota</taxon>
        <taxon>Viridiplantae</taxon>
        <taxon>Streptophyta</taxon>
        <taxon>Embryophyta</taxon>
        <taxon>Tracheophyta</taxon>
        <taxon>Spermatophyta</taxon>
        <taxon>Magnoliopsida</taxon>
        <taxon>eudicotyledons</taxon>
        <taxon>Gunneridae</taxon>
        <taxon>Pentapetalae</taxon>
        <taxon>rosids</taxon>
        <taxon>malvids</taxon>
        <taxon>Sapindales</taxon>
        <taxon>Meliaceae</taxon>
        <taxon>Melia</taxon>
    </lineage>
</organism>
<proteinExistence type="predicted"/>
<gene>
    <name evidence="1" type="ORF">OWV82_006112</name>
</gene>
<sequence length="378" mass="42639">MVVTSSSETQSENDSEYDRKRELKAFDDSKAGVKGIVDSGVARVPRLFIHEQFKLADKSSYTAEYKSVIPVIDLRGIDVDESLRFQVIEKVRNACEKWGFFQVVNHGIPLNILEEMIDAVRRFHEQDAKVKEEFYSRDETRSVTYNTNFDLHQAPAANWRDTLYCLMAPRPPNPEELPSICRDVMINYSKEVVNLGLTVFGLISEALGLTANHLKEMGCAEGLYMLGHYYPACPEPELTLGFTKHTDGGFLTVVLQDQMGGLQVLHDDHWVDVSPLPGALILNIGDMIQVISNDKFKSVYHRVLAKNVGSRISVACLFRTHLQCDDESAARLYGPIKELLSEDNPPIYRETTLKDYVAHIYSKGLDGISGLQHLKLQQ</sequence>
<reference evidence="1 2" key="1">
    <citation type="journal article" date="2023" name="Science">
        <title>Complex scaffold remodeling in plant triterpene biosynthesis.</title>
        <authorList>
            <person name="De La Pena R."/>
            <person name="Hodgson H."/>
            <person name="Liu J.C."/>
            <person name="Stephenson M.J."/>
            <person name="Martin A.C."/>
            <person name="Owen C."/>
            <person name="Harkess A."/>
            <person name="Leebens-Mack J."/>
            <person name="Jimenez L.E."/>
            <person name="Osbourn A."/>
            <person name="Sattely E.S."/>
        </authorList>
    </citation>
    <scope>NUCLEOTIDE SEQUENCE [LARGE SCALE GENOMIC DNA]</scope>
    <source>
        <strain evidence="2">cv. JPN11</strain>
        <tissue evidence="1">Leaf</tissue>
    </source>
</reference>
<comment type="caution">
    <text evidence="1">The sequence shown here is derived from an EMBL/GenBank/DDBJ whole genome shotgun (WGS) entry which is preliminary data.</text>
</comment>
<dbReference type="EMBL" id="CM051396">
    <property type="protein sequence ID" value="KAJ4722649.1"/>
    <property type="molecule type" value="Genomic_DNA"/>
</dbReference>
<name>A0ACC1YGZ5_MELAZ</name>
<dbReference type="Proteomes" id="UP001164539">
    <property type="component" value="Chromosome 3"/>
</dbReference>
<protein>
    <submittedName>
        <fullName evidence="1">1-aminocyclopropane-1-carboxylate oxidase-like 1</fullName>
    </submittedName>
</protein>
<evidence type="ECO:0000313" key="2">
    <source>
        <dbReference type="Proteomes" id="UP001164539"/>
    </source>
</evidence>
<evidence type="ECO:0000313" key="1">
    <source>
        <dbReference type="EMBL" id="KAJ4722649.1"/>
    </source>
</evidence>
<keyword evidence="2" id="KW-1185">Reference proteome</keyword>
<accession>A0ACC1YGZ5</accession>